<protein>
    <submittedName>
        <fullName evidence="1">Nucleoside-diphosphate sugar epimerase</fullName>
    </submittedName>
</protein>
<name>A0A9X4KEN8_9BACL</name>
<comment type="caution">
    <text evidence="1">The sequence shown here is derived from an EMBL/GenBank/DDBJ whole genome shotgun (WGS) entry which is preliminary data.</text>
</comment>
<keyword evidence="2" id="KW-1185">Reference proteome</keyword>
<dbReference type="AlphaFoldDB" id="A0A9X4KEN8"/>
<reference evidence="1 2" key="1">
    <citation type="submission" date="2022-10" db="EMBL/GenBank/DDBJ databases">
        <title>Comparative genomic analysis of Cohnella hashimotonis sp. nov., isolated from the International Space Station.</title>
        <authorList>
            <person name="Simpson A."/>
            <person name="Venkateswaran K."/>
        </authorList>
    </citation>
    <scope>NUCLEOTIDE SEQUENCE [LARGE SCALE GENOMIC DNA]</scope>
    <source>
        <strain evidence="1 2">DSM 18997</strain>
    </source>
</reference>
<accession>A0A9X4KEN8</accession>
<dbReference type="RefSeq" id="WP_277564403.1">
    <property type="nucleotide sequence ID" value="NZ_JAPDHZ010000002.1"/>
</dbReference>
<evidence type="ECO:0000313" key="1">
    <source>
        <dbReference type="EMBL" id="MDG0790585.1"/>
    </source>
</evidence>
<organism evidence="1 2">
    <name type="scientific">Cohnella ginsengisoli</name>
    <dbReference type="NCBI Taxonomy" id="425004"/>
    <lineage>
        <taxon>Bacteria</taxon>
        <taxon>Bacillati</taxon>
        <taxon>Bacillota</taxon>
        <taxon>Bacilli</taxon>
        <taxon>Bacillales</taxon>
        <taxon>Paenibacillaceae</taxon>
        <taxon>Cohnella</taxon>
    </lineage>
</organism>
<evidence type="ECO:0000313" key="2">
    <source>
        <dbReference type="Proteomes" id="UP001153387"/>
    </source>
</evidence>
<sequence>MQNFLTEVAVHLSHSHQHMARIMDAKRQVAVRMSQMITALPDMHPDLNGLDGLLGGSADVTKSIIAYVVGLADMHDALADSLKQIVKAADIPDEE</sequence>
<dbReference type="EMBL" id="JAPDHZ010000002">
    <property type="protein sequence ID" value="MDG0790585.1"/>
    <property type="molecule type" value="Genomic_DNA"/>
</dbReference>
<dbReference type="Proteomes" id="UP001153387">
    <property type="component" value="Unassembled WGS sequence"/>
</dbReference>
<gene>
    <name evidence="1" type="ORF">OMP38_06745</name>
</gene>
<proteinExistence type="predicted"/>